<dbReference type="AlphaFoldDB" id="A0A645ILM7"/>
<protein>
    <recommendedName>
        <fullName evidence="2">Orotate phosphoribosyltransferase</fullName>
    </recommendedName>
</protein>
<dbReference type="Gene3D" id="3.40.50.2020">
    <property type="match status" value="1"/>
</dbReference>
<evidence type="ECO:0008006" key="2">
    <source>
        <dbReference type="Google" id="ProtNLM"/>
    </source>
</evidence>
<reference evidence="1" key="1">
    <citation type="submission" date="2019-08" db="EMBL/GenBank/DDBJ databases">
        <authorList>
            <person name="Kucharzyk K."/>
            <person name="Murdoch R.W."/>
            <person name="Higgins S."/>
            <person name="Loffler F."/>
        </authorList>
    </citation>
    <scope>NUCLEOTIDE SEQUENCE</scope>
</reference>
<sequence>MSSLAGVQALRQDGAQVDDCLVIVSYGFAEARAAFAQAQVHLHTLTQFPIILEEALRLQKITSAQKVLIDDWFADPWGWAERHGFGKSERQK</sequence>
<dbReference type="EMBL" id="VSSQ01117158">
    <property type="protein sequence ID" value="MPN51742.1"/>
    <property type="molecule type" value="Genomic_DNA"/>
</dbReference>
<dbReference type="InterPro" id="IPR029057">
    <property type="entry name" value="PRTase-like"/>
</dbReference>
<gene>
    <name evidence="1" type="ORF">SDC9_199391</name>
</gene>
<dbReference type="SUPFAM" id="SSF53271">
    <property type="entry name" value="PRTase-like"/>
    <property type="match status" value="1"/>
</dbReference>
<comment type="caution">
    <text evidence="1">The sequence shown here is derived from an EMBL/GenBank/DDBJ whole genome shotgun (WGS) entry which is preliminary data.</text>
</comment>
<organism evidence="1">
    <name type="scientific">bioreactor metagenome</name>
    <dbReference type="NCBI Taxonomy" id="1076179"/>
    <lineage>
        <taxon>unclassified sequences</taxon>
        <taxon>metagenomes</taxon>
        <taxon>ecological metagenomes</taxon>
    </lineage>
</organism>
<evidence type="ECO:0000313" key="1">
    <source>
        <dbReference type="EMBL" id="MPN51742.1"/>
    </source>
</evidence>
<proteinExistence type="predicted"/>
<name>A0A645ILM7_9ZZZZ</name>
<accession>A0A645ILM7</accession>